<dbReference type="OrthoDB" id="4247482at2"/>
<dbReference type="PANTHER" id="PTHR43046:SF12">
    <property type="entry name" value="GDP-MANNOSE MANNOSYL HYDROLASE"/>
    <property type="match status" value="1"/>
</dbReference>
<evidence type="ECO:0000313" key="6">
    <source>
        <dbReference type="Proteomes" id="UP000317043"/>
    </source>
</evidence>
<accession>A0A543AXJ7</accession>
<dbReference type="AlphaFoldDB" id="A0A543AXJ7"/>
<sequence length="160" mass="17083">MTSTLPVLPEPYSKFALSLIAVGALITDPDGRVLMVRPHHNPHWTFVGGMVDVGEAPHEGCAREIREEIGLELAVGAPLVTDWAPPTGQRPLPITYFVFDCGTVESSVDLVIQAEEIAEWAFLSPEEAANRLAPNVSGRLPAALAARSDGRSTYLPGSGL</sequence>
<dbReference type="InterPro" id="IPR000086">
    <property type="entry name" value="NUDIX_hydrolase_dom"/>
</dbReference>
<dbReference type="CDD" id="cd18876">
    <property type="entry name" value="NUDIX_Hydrolase"/>
    <property type="match status" value="1"/>
</dbReference>
<evidence type="ECO:0000256" key="2">
    <source>
        <dbReference type="ARBA" id="ARBA00022801"/>
    </source>
</evidence>
<feature type="domain" description="Nudix hydrolase" evidence="4">
    <location>
        <begin position="17"/>
        <end position="145"/>
    </location>
</feature>
<dbReference type="PANTHER" id="PTHR43046">
    <property type="entry name" value="GDP-MANNOSE MANNOSYL HYDROLASE"/>
    <property type="match status" value="1"/>
</dbReference>
<evidence type="ECO:0000256" key="1">
    <source>
        <dbReference type="ARBA" id="ARBA00001946"/>
    </source>
</evidence>
<comment type="caution">
    <text evidence="5">The sequence shown here is derived from an EMBL/GenBank/DDBJ whole genome shotgun (WGS) entry which is preliminary data.</text>
</comment>
<dbReference type="SUPFAM" id="SSF55811">
    <property type="entry name" value="Nudix"/>
    <property type="match status" value="1"/>
</dbReference>
<dbReference type="InterPro" id="IPR020084">
    <property type="entry name" value="NUDIX_hydrolase_CS"/>
</dbReference>
<evidence type="ECO:0000259" key="4">
    <source>
        <dbReference type="PROSITE" id="PS51462"/>
    </source>
</evidence>
<evidence type="ECO:0000313" key="5">
    <source>
        <dbReference type="EMBL" id="TQL77295.1"/>
    </source>
</evidence>
<name>A0A543AXJ7_9ACTN</name>
<evidence type="ECO:0000256" key="3">
    <source>
        <dbReference type="ARBA" id="ARBA00022842"/>
    </source>
</evidence>
<proteinExistence type="predicted"/>
<comment type="cofactor">
    <cofactor evidence="1">
        <name>Mg(2+)</name>
        <dbReference type="ChEBI" id="CHEBI:18420"/>
    </cofactor>
</comment>
<dbReference type="GO" id="GO:0016787">
    <property type="term" value="F:hydrolase activity"/>
    <property type="evidence" value="ECO:0007669"/>
    <property type="project" value="UniProtKB-KW"/>
</dbReference>
<dbReference type="PROSITE" id="PS51462">
    <property type="entry name" value="NUDIX"/>
    <property type="match status" value="1"/>
</dbReference>
<dbReference type="EMBL" id="VFOW01000001">
    <property type="protein sequence ID" value="TQL77295.1"/>
    <property type="molecule type" value="Genomic_DNA"/>
</dbReference>
<gene>
    <name evidence="5" type="ORF">FB566_2851</name>
</gene>
<reference evidence="5 6" key="1">
    <citation type="submission" date="2019-06" db="EMBL/GenBank/DDBJ databases">
        <title>Sequencing the genomes of 1000 actinobacteria strains.</title>
        <authorList>
            <person name="Klenk H.-P."/>
        </authorList>
    </citation>
    <scope>NUCLEOTIDE SEQUENCE [LARGE SCALE GENOMIC DNA]</scope>
    <source>
        <strain evidence="5 6">DSM 45928</strain>
    </source>
</reference>
<dbReference type="Gene3D" id="3.90.79.10">
    <property type="entry name" value="Nucleoside Triphosphate Pyrophosphohydrolase"/>
    <property type="match status" value="1"/>
</dbReference>
<keyword evidence="3" id="KW-0460">Magnesium</keyword>
<dbReference type="PROSITE" id="PS00893">
    <property type="entry name" value="NUDIX_BOX"/>
    <property type="match status" value="1"/>
</dbReference>
<dbReference type="Pfam" id="PF00293">
    <property type="entry name" value="NUDIX"/>
    <property type="match status" value="1"/>
</dbReference>
<keyword evidence="2" id="KW-0378">Hydrolase</keyword>
<dbReference type="InParanoid" id="A0A543AXJ7"/>
<dbReference type="RefSeq" id="WP_142039965.1">
    <property type="nucleotide sequence ID" value="NZ_JBHTGS010000001.1"/>
</dbReference>
<organism evidence="5 6">
    <name type="scientific">Stackebrandtia endophytica</name>
    <dbReference type="NCBI Taxonomy" id="1496996"/>
    <lineage>
        <taxon>Bacteria</taxon>
        <taxon>Bacillati</taxon>
        <taxon>Actinomycetota</taxon>
        <taxon>Actinomycetes</taxon>
        <taxon>Glycomycetales</taxon>
        <taxon>Glycomycetaceae</taxon>
        <taxon>Stackebrandtia</taxon>
    </lineage>
</organism>
<protein>
    <submittedName>
        <fullName evidence="5">ADP-ribose pyrophosphatase YjhB (NUDIX family)</fullName>
    </submittedName>
</protein>
<keyword evidence="6" id="KW-1185">Reference proteome</keyword>
<dbReference type="InterPro" id="IPR015797">
    <property type="entry name" value="NUDIX_hydrolase-like_dom_sf"/>
</dbReference>
<dbReference type="Proteomes" id="UP000317043">
    <property type="component" value="Unassembled WGS sequence"/>
</dbReference>